<sequence>MTKMYVVRHEKFATGAFFLDRDEAEAMARTLAEQWVGVGILDRDSDSGLYVTELELGHVYADLEDKLDL</sequence>
<proteinExistence type="predicted"/>
<organism evidence="1 2">
    <name type="scientific">Chlorella vulgaris</name>
    <name type="common">Green alga</name>
    <dbReference type="NCBI Taxonomy" id="3077"/>
    <lineage>
        <taxon>Eukaryota</taxon>
        <taxon>Viridiplantae</taxon>
        <taxon>Chlorophyta</taxon>
        <taxon>core chlorophytes</taxon>
        <taxon>Trebouxiophyceae</taxon>
        <taxon>Chlorellales</taxon>
        <taxon>Chlorellaceae</taxon>
        <taxon>Chlorella clade</taxon>
        <taxon>Chlorella</taxon>
    </lineage>
</organism>
<evidence type="ECO:0000313" key="1">
    <source>
        <dbReference type="EMBL" id="KAI3432498.1"/>
    </source>
</evidence>
<protein>
    <submittedName>
        <fullName evidence="1">Uncharacterized protein</fullName>
    </submittedName>
</protein>
<dbReference type="Proteomes" id="UP001055712">
    <property type="component" value="Unassembled WGS sequence"/>
</dbReference>
<keyword evidence="2" id="KW-1185">Reference proteome</keyword>
<comment type="caution">
    <text evidence="1">The sequence shown here is derived from an EMBL/GenBank/DDBJ whole genome shotgun (WGS) entry which is preliminary data.</text>
</comment>
<accession>A0A9D4TRC0</accession>
<evidence type="ECO:0000313" key="2">
    <source>
        <dbReference type="Proteomes" id="UP001055712"/>
    </source>
</evidence>
<dbReference type="EMBL" id="SIDB01000005">
    <property type="protein sequence ID" value="KAI3432498.1"/>
    <property type="molecule type" value="Genomic_DNA"/>
</dbReference>
<reference evidence="1" key="1">
    <citation type="journal article" date="2019" name="Plant J.">
        <title>Chlorella vulgaris genome assembly and annotation reveals the molecular basis for metabolic acclimation to high light conditions.</title>
        <authorList>
            <person name="Cecchin M."/>
            <person name="Marcolungo L."/>
            <person name="Rossato M."/>
            <person name="Girolomoni L."/>
            <person name="Cosentino E."/>
            <person name="Cuine S."/>
            <person name="Li-Beisson Y."/>
            <person name="Delledonne M."/>
            <person name="Ballottari M."/>
        </authorList>
    </citation>
    <scope>NUCLEOTIDE SEQUENCE</scope>
    <source>
        <strain evidence="1">211/11P</strain>
    </source>
</reference>
<reference evidence="1" key="2">
    <citation type="submission" date="2020-11" db="EMBL/GenBank/DDBJ databases">
        <authorList>
            <person name="Cecchin M."/>
            <person name="Marcolungo L."/>
            <person name="Rossato M."/>
            <person name="Girolomoni L."/>
            <person name="Cosentino E."/>
            <person name="Cuine S."/>
            <person name="Li-Beisson Y."/>
            <person name="Delledonne M."/>
            <person name="Ballottari M."/>
        </authorList>
    </citation>
    <scope>NUCLEOTIDE SEQUENCE</scope>
    <source>
        <strain evidence="1">211/11P</strain>
        <tissue evidence="1">Whole cell</tissue>
    </source>
</reference>
<name>A0A9D4TRC0_CHLVU</name>
<dbReference type="AlphaFoldDB" id="A0A9D4TRC0"/>
<gene>
    <name evidence="1" type="ORF">D9Q98_004047</name>
</gene>